<keyword evidence="3" id="KW-1185">Reference proteome</keyword>
<feature type="domain" description="FAD-binding" evidence="1">
    <location>
        <begin position="29"/>
        <end position="358"/>
    </location>
</feature>
<name>A0A6G8Q4N6_9ACTN</name>
<accession>A0A6G8Q4N6</accession>
<dbReference type="EMBL" id="CP045119">
    <property type="protein sequence ID" value="QIN81442.1"/>
    <property type="molecule type" value="Genomic_DNA"/>
</dbReference>
<evidence type="ECO:0000259" key="1">
    <source>
        <dbReference type="Pfam" id="PF01494"/>
    </source>
</evidence>
<dbReference type="PRINTS" id="PR00420">
    <property type="entry name" value="RNGMNOXGNASE"/>
</dbReference>
<proteinExistence type="predicted"/>
<reference evidence="2 3" key="1">
    <citation type="submission" date="2019-10" db="EMBL/GenBank/DDBJ databases">
        <title>Rubrobacter sp nov SCSIO 52090 isolated from a deep-sea sediment in the South China Sea.</title>
        <authorList>
            <person name="Chen R.W."/>
        </authorList>
    </citation>
    <scope>NUCLEOTIDE SEQUENCE [LARGE SCALE GENOMIC DNA]</scope>
    <source>
        <strain evidence="2 3">SCSIO 52909</strain>
    </source>
</reference>
<organism evidence="2 3">
    <name type="scientific">Rubrobacter tropicus</name>
    <dbReference type="NCBI Taxonomy" id="2653851"/>
    <lineage>
        <taxon>Bacteria</taxon>
        <taxon>Bacillati</taxon>
        <taxon>Actinomycetota</taxon>
        <taxon>Rubrobacteria</taxon>
        <taxon>Rubrobacterales</taxon>
        <taxon>Rubrobacteraceae</taxon>
        <taxon>Rubrobacter</taxon>
    </lineage>
</organism>
<sequence length="478" mass="52003">MSFCFRALRISAVLERWRTQKEGRRGRAVVIGAGISGLLFARVLSEAFDRVTVVERDALPEGAVARKGVPQARHLHSLAARGSRILEELFPGFDAELAAAGCPLLDQASDAVTEFAAGRLPRFRSGITMRAASRALIERRIRARLEREPAIAFLPGREVVGLLPGSKGVSGVRMRLRQDGSVEKLAADLVVDASGAGSRVPRWLEEMGHEAPKETVVDARLGYATRWYRVPKDFPGDWTGVAVLPGWPETTRGGTLRRVEGDLWTAVLIGTGGDYPPTDPEGFASFASSLHSPVIHDAIRSAEPASPVYGYRRTANRLRHYEKVDLPENLLIAGDAACVLNPSYGQGMTAAALSAAALRECLNKGTSNLSRRFQRRQRRAVAPCWTATTNSDAQWATKGVEDLNPARRVLYRISEEVMNLAVEREDVARTLLGVKNVIQPPAALLRPGILVPALARAAIRTSADPARPPAEDRLIADR</sequence>
<gene>
    <name evidence="2" type="ORF">GBA63_01470</name>
</gene>
<dbReference type="Pfam" id="PF01494">
    <property type="entry name" value="FAD_binding_3"/>
    <property type="match status" value="1"/>
</dbReference>
<dbReference type="AlphaFoldDB" id="A0A6G8Q4N6"/>
<evidence type="ECO:0000313" key="2">
    <source>
        <dbReference type="EMBL" id="QIN81442.1"/>
    </source>
</evidence>
<protein>
    <submittedName>
        <fullName evidence="2">FAD-dependent oxidoreductase</fullName>
    </submittedName>
</protein>
<dbReference type="PANTHER" id="PTHR43422">
    <property type="entry name" value="THIAMINE THIAZOLE SYNTHASE"/>
    <property type="match status" value="1"/>
</dbReference>
<evidence type="ECO:0000313" key="3">
    <source>
        <dbReference type="Proteomes" id="UP000501452"/>
    </source>
</evidence>
<dbReference type="InterPro" id="IPR036188">
    <property type="entry name" value="FAD/NAD-bd_sf"/>
</dbReference>
<dbReference type="PANTHER" id="PTHR43422:SF3">
    <property type="entry name" value="THIAMINE THIAZOLE SYNTHASE"/>
    <property type="match status" value="1"/>
</dbReference>
<dbReference type="InterPro" id="IPR002938">
    <property type="entry name" value="FAD-bd"/>
</dbReference>
<dbReference type="SUPFAM" id="SSF51905">
    <property type="entry name" value="FAD/NAD(P)-binding domain"/>
    <property type="match status" value="1"/>
</dbReference>
<dbReference type="GO" id="GO:0071949">
    <property type="term" value="F:FAD binding"/>
    <property type="evidence" value="ECO:0007669"/>
    <property type="project" value="InterPro"/>
</dbReference>
<dbReference type="Gene3D" id="3.50.50.60">
    <property type="entry name" value="FAD/NAD(P)-binding domain"/>
    <property type="match status" value="1"/>
</dbReference>
<dbReference type="Proteomes" id="UP000501452">
    <property type="component" value="Chromosome"/>
</dbReference>
<dbReference type="KEGG" id="rub:GBA63_01470"/>